<dbReference type="Proteomes" id="UP000297741">
    <property type="component" value="Unassembled WGS sequence"/>
</dbReference>
<dbReference type="SMART" id="SM00287">
    <property type="entry name" value="SH3b"/>
    <property type="match status" value="1"/>
</dbReference>
<dbReference type="Pfam" id="PF08239">
    <property type="entry name" value="SH3_3"/>
    <property type="match status" value="1"/>
</dbReference>
<dbReference type="InterPro" id="IPR003646">
    <property type="entry name" value="SH3-like_bac-type"/>
</dbReference>
<protein>
    <submittedName>
        <fullName evidence="2">SH3 domain-containing protein</fullName>
    </submittedName>
</protein>
<evidence type="ECO:0000259" key="1">
    <source>
        <dbReference type="PROSITE" id="PS51781"/>
    </source>
</evidence>
<evidence type="ECO:0000313" key="2">
    <source>
        <dbReference type="EMBL" id="TGD44844.1"/>
    </source>
</evidence>
<dbReference type="EMBL" id="RPEM01000002">
    <property type="protein sequence ID" value="TGD44844.1"/>
    <property type="molecule type" value="Genomic_DNA"/>
</dbReference>
<sequence length="170" mass="17661">MIRMLLLLCAGLFLTLQIGGQDKGQMRFGLTEAARTPARVVVPVADETMAMDAPSGAAFAAPVASAPQTVPAPEEAMVLASFGAAQPIMRQAAPVTGAETAPDGAVWYVTGRSVNVRIGPSTRDDVLGRLTRGEAVTVVAVEDNGWARVRLEGDGVDGFMSMSFLSDSAP</sequence>
<name>A0ABY2KTY5_9RHOB</name>
<organism evidence="2 3">
    <name type="scientific">Pseudotabrizicola sediminis</name>
    <dbReference type="NCBI Taxonomy" id="2486418"/>
    <lineage>
        <taxon>Bacteria</taxon>
        <taxon>Pseudomonadati</taxon>
        <taxon>Pseudomonadota</taxon>
        <taxon>Alphaproteobacteria</taxon>
        <taxon>Rhodobacterales</taxon>
        <taxon>Paracoccaceae</taxon>
        <taxon>Pseudotabrizicola</taxon>
    </lineage>
</organism>
<dbReference type="Gene3D" id="2.30.30.40">
    <property type="entry name" value="SH3 Domains"/>
    <property type="match status" value="1"/>
</dbReference>
<comment type="caution">
    <text evidence="2">The sequence shown here is derived from an EMBL/GenBank/DDBJ whole genome shotgun (WGS) entry which is preliminary data.</text>
</comment>
<feature type="domain" description="SH3b" evidence="1">
    <location>
        <begin position="104"/>
        <end position="169"/>
    </location>
</feature>
<accession>A0ABY2KTY5</accession>
<gene>
    <name evidence="2" type="ORF">EEB11_04610</name>
</gene>
<dbReference type="RefSeq" id="WP_135429232.1">
    <property type="nucleotide sequence ID" value="NZ_RPEM01000002.1"/>
</dbReference>
<dbReference type="PROSITE" id="PS51781">
    <property type="entry name" value="SH3B"/>
    <property type="match status" value="1"/>
</dbReference>
<reference evidence="2 3" key="1">
    <citation type="submission" date="2018-11" db="EMBL/GenBank/DDBJ databases">
        <title>Tabrizicola sp. isolated from sediment of alpine lake.</title>
        <authorList>
            <person name="Liu Z."/>
        </authorList>
    </citation>
    <scope>NUCLEOTIDE SEQUENCE [LARGE SCALE GENOMIC DNA]</scope>
    <source>
        <strain evidence="2 3">DRYC-M-16</strain>
    </source>
</reference>
<keyword evidence="3" id="KW-1185">Reference proteome</keyword>
<evidence type="ECO:0000313" key="3">
    <source>
        <dbReference type="Proteomes" id="UP000297741"/>
    </source>
</evidence>
<proteinExistence type="predicted"/>